<dbReference type="Pfam" id="PF21537">
    <property type="entry name" value="DUF1980_C"/>
    <property type="match status" value="1"/>
</dbReference>
<dbReference type="OrthoDB" id="9770408at2"/>
<evidence type="ECO:0000313" key="4">
    <source>
        <dbReference type="Proteomes" id="UP000199512"/>
    </source>
</evidence>
<keyword evidence="1" id="KW-0472">Membrane</keyword>
<accession>A0A1H8JAC6</accession>
<evidence type="ECO:0000256" key="1">
    <source>
        <dbReference type="SAM" id="Phobius"/>
    </source>
</evidence>
<dbReference type="RefSeq" id="WP_091975872.1">
    <property type="nucleotide sequence ID" value="NZ_CAUWDX010000006.1"/>
</dbReference>
<organism evidence="3 4">
    <name type="scientific">Peptostreptococcus russellii</name>
    <dbReference type="NCBI Taxonomy" id="215200"/>
    <lineage>
        <taxon>Bacteria</taxon>
        <taxon>Bacillati</taxon>
        <taxon>Bacillota</taxon>
        <taxon>Clostridia</taxon>
        <taxon>Peptostreptococcales</taxon>
        <taxon>Peptostreptococcaceae</taxon>
        <taxon>Peptostreptococcus</taxon>
    </lineage>
</organism>
<dbReference type="NCBIfam" id="TIGR03943">
    <property type="entry name" value="TIGR03943 family putative permease subunit"/>
    <property type="match status" value="1"/>
</dbReference>
<feature type="domain" description="DUF1980" evidence="2">
    <location>
        <begin position="137"/>
        <end position="266"/>
    </location>
</feature>
<keyword evidence="4" id="KW-1185">Reference proteome</keyword>
<dbReference type="PANTHER" id="PTHR40047:SF1">
    <property type="entry name" value="UPF0703 PROTEIN YCGQ"/>
    <property type="match status" value="1"/>
</dbReference>
<evidence type="ECO:0000313" key="3">
    <source>
        <dbReference type="EMBL" id="SEN77730.1"/>
    </source>
</evidence>
<name>A0A1H8JAC6_9FIRM</name>
<dbReference type="InterPro" id="IPR048447">
    <property type="entry name" value="DUF1980_C"/>
</dbReference>
<keyword evidence="1" id="KW-0812">Transmembrane</keyword>
<dbReference type="InterPro" id="IPR015402">
    <property type="entry name" value="DUF1980"/>
</dbReference>
<feature type="transmembrane region" description="Helical" evidence="1">
    <location>
        <begin position="7"/>
        <end position="28"/>
    </location>
</feature>
<dbReference type="PANTHER" id="PTHR40047">
    <property type="entry name" value="UPF0703 PROTEIN YCGQ"/>
    <property type="match status" value="1"/>
</dbReference>
<sequence>MFSKINFEVLIQILIELFMALAIITALITKKINILVHPKFNSFLWISAFILIMMASFSFFNLFKARHMNIFSKYFLMMVPLLLCMLVSTKNSEVVNMNYYSKGVEGFVNGISDSKEISSNSKSISSSSLESFEENQGQGRYKKKSGEDYVEIDDEKYLKWYYDMTYKWDDFEGEKFKFLATVFKPENGDQYIVFARLGMVCCMADLQPCGFIYNGKGYKDLKSGEWYWVTAKIRENKKYTYNYEKLPMAYDVTLEKSRKPTDEYVYIQ</sequence>
<gene>
    <name evidence="3" type="ORF">SAMN05216454_11221</name>
</gene>
<dbReference type="InterPro" id="IPR052955">
    <property type="entry name" value="UPF0703_membrane_permease"/>
</dbReference>
<dbReference type="AlphaFoldDB" id="A0A1H8JAC6"/>
<feature type="transmembrane region" description="Helical" evidence="1">
    <location>
        <begin position="43"/>
        <end position="63"/>
    </location>
</feature>
<evidence type="ECO:0000259" key="2">
    <source>
        <dbReference type="Pfam" id="PF21537"/>
    </source>
</evidence>
<feature type="transmembrane region" description="Helical" evidence="1">
    <location>
        <begin position="70"/>
        <end position="88"/>
    </location>
</feature>
<reference evidence="3 4" key="1">
    <citation type="submission" date="2016-10" db="EMBL/GenBank/DDBJ databases">
        <authorList>
            <person name="de Groot N.N."/>
        </authorList>
    </citation>
    <scope>NUCLEOTIDE SEQUENCE [LARGE SCALE GENOMIC DNA]</scope>
    <source>
        <strain evidence="3 4">Calf135</strain>
    </source>
</reference>
<protein>
    <submittedName>
        <fullName evidence="3">Putative membrane protein</fullName>
    </submittedName>
</protein>
<dbReference type="EMBL" id="FODF01000012">
    <property type="protein sequence ID" value="SEN77730.1"/>
    <property type="molecule type" value="Genomic_DNA"/>
</dbReference>
<keyword evidence="1" id="KW-1133">Transmembrane helix</keyword>
<proteinExistence type="predicted"/>
<dbReference type="Proteomes" id="UP000199512">
    <property type="component" value="Unassembled WGS sequence"/>
</dbReference>
<dbReference type="STRING" id="215200.SAMN05216454_11221"/>